<evidence type="ECO:0000256" key="3">
    <source>
        <dbReference type="ARBA" id="ARBA00022553"/>
    </source>
</evidence>
<evidence type="ECO:0000313" key="13">
    <source>
        <dbReference type="Proteomes" id="UP001519887"/>
    </source>
</evidence>
<dbReference type="InterPro" id="IPR018060">
    <property type="entry name" value="HTH_AraC"/>
</dbReference>
<dbReference type="EMBL" id="JAHZIK010000088">
    <property type="protein sequence ID" value="MBW7453557.1"/>
    <property type="molecule type" value="Genomic_DNA"/>
</dbReference>
<dbReference type="CDD" id="cd17536">
    <property type="entry name" value="REC_YesN-like"/>
    <property type="match status" value="1"/>
</dbReference>
<dbReference type="SMART" id="SM00342">
    <property type="entry name" value="HTH_ARAC"/>
    <property type="match status" value="1"/>
</dbReference>
<dbReference type="PANTHER" id="PTHR42713:SF3">
    <property type="entry name" value="TRANSCRIPTIONAL REGULATORY PROTEIN HPTR"/>
    <property type="match status" value="1"/>
</dbReference>
<feature type="domain" description="HTH araC/xylS-type" evidence="10">
    <location>
        <begin position="443"/>
        <end position="541"/>
    </location>
</feature>
<evidence type="ECO:0000256" key="4">
    <source>
        <dbReference type="ARBA" id="ARBA00023012"/>
    </source>
</evidence>
<dbReference type="Gene3D" id="1.10.10.60">
    <property type="entry name" value="Homeodomain-like"/>
    <property type="match status" value="2"/>
</dbReference>
<name>A0ABS7BYA6_9BACL</name>
<evidence type="ECO:0000256" key="2">
    <source>
        <dbReference type="ARBA" id="ARBA00022490"/>
    </source>
</evidence>
<dbReference type="InterPro" id="IPR051552">
    <property type="entry name" value="HptR"/>
</dbReference>
<dbReference type="InterPro" id="IPR018062">
    <property type="entry name" value="HTH_AraC-typ_CS"/>
</dbReference>
<dbReference type="PANTHER" id="PTHR42713">
    <property type="entry name" value="HISTIDINE KINASE-RELATED"/>
    <property type="match status" value="1"/>
</dbReference>
<evidence type="ECO:0000256" key="6">
    <source>
        <dbReference type="ARBA" id="ARBA00023125"/>
    </source>
</evidence>
<comment type="caution">
    <text evidence="12">The sequence shown here is derived from an EMBL/GenBank/DDBJ whole genome shotgun (WGS) entry which is preliminary data.</text>
</comment>
<keyword evidence="7" id="KW-0804">Transcription</keyword>
<evidence type="ECO:0000259" key="11">
    <source>
        <dbReference type="PROSITE" id="PS50110"/>
    </source>
</evidence>
<keyword evidence="5" id="KW-0805">Transcription regulation</keyword>
<keyword evidence="3 8" id="KW-0597">Phosphoprotein</keyword>
<dbReference type="Proteomes" id="UP001519887">
    <property type="component" value="Unassembled WGS sequence"/>
</dbReference>
<reference evidence="12 13" key="1">
    <citation type="submission" date="2021-07" db="EMBL/GenBank/DDBJ databases">
        <title>Paenibacillus radiodurans sp. nov., isolated from the southeastern edge of Tengger Desert.</title>
        <authorList>
            <person name="Zhang G."/>
        </authorList>
    </citation>
    <scope>NUCLEOTIDE SEQUENCE [LARGE SCALE GENOMIC DNA]</scope>
    <source>
        <strain evidence="12 13">CCM 7311</strain>
    </source>
</reference>
<dbReference type="RefSeq" id="WP_210044889.1">
    <property type="nucleotide sequence ID" value="NZ_JBHLVU010000024.1"/>
</dbReference>
<dbReference type="PROSITE" id="PS01124">
    <property type="entry name" value="HTH_ARAC_FAMILY_2"/>
    <property type="match status" value="1"/>
</dbReference>
<evidence type="ECO:0000256" key="9">
    <source>
        <dbReference type="SAM" id="Coils"/>
    </source>
</evidence>
<keyword evidence="6" id="KW-0238">DNA-binding</keyword>
<dbReference type="PRINTS" id="PR00032">
    <property type="entry name" value="HTHARAC"/>
</dbReference>
<feature type="domain" description="Response regulatory" evidence="11">
    <location>
        <begin position="3"/>
        <end position="120"/>
    </location>
</feature>
<feature type="coiled-coil region" evidence="9">
    <location>
        <begin position="116"/>
        <end position="143"/>
    </location>
</feature>
<evidence type="ECO:0000256" key="7">
    <source>
        <dbReference type="ARBA" id="ARBA00023163"/>
    </source>
</evidence>
<dbReference type="SUPFAM" id="SSF46689">
    <property type="entry name" value="Homeodomain-like"/>
    <property type="match status" value="2"/>
</dbReference>
<dbReference type="Pfam" id="PF12833">
    <property type="entry name" value="HTH_18"/>
    <property type="match status" value="1"/>
</dbReference>
<dbReference type="InterPro" id="IPR009057">
    <property type="entry name" value="Homeodomain-like_sf"/>
</dbReference>
<sequence>MYTVMIADDDAMILKGLKEIVNWNQLGFEIAGAVRDGEEGLQLAQQIRPDVVLTDIKMPHLSGLEMIEKCIASGVQSRFVVLTGFDEFEFARRALKNQVTDYLLKPIEETELIAVLTDIRLKLDEGEKRKDDLRELERRLHENHLFLREKFIGNMIKGTLMADQMSEENLRFYNISLVGKYYKVALMDLGGGPGRAAGDVDRNGDGDGAHRDAGRQGIRLMEIAQEAMDKRGLHALVSTMEDRLLVMLNSHRDEFPGLQEGLKEMMQAAFRLLGCQATVGVSTTSGFNELPVLYRESARAVQNRMYAGKGSIIEYSGLDIPAESGYSYPDKQVRELITAISENSQGKVHAAIDLIFSGIRQLGTLPPDQVYRMCTEIMFEVRKALEAIGIHLNVMNDGDTGYPEQLFACETLEDLKKWFYQTFIKIMNAVNGRQDRLSGDNIEPIILYINTNYDKEIDLDLISRTFYIEPSYFCKVFKKRTGETYLGYLTRIRIAKACELLKNPDVKVYEIASRVGYEDQRYFSQLFRKHVGMAPSDYQKNQTKN</sequence>
<feature type="modified residue" description="4-aspartylphosphate" evidence="8">
    <location>
        <position position="55"/>
    </location>
</feature>
<accession>A0ABS7BYA6</accession>
<dbReference type="Gene3D" id="3.40.50.2300">
    <property type="match status" value="1"/>
</dbReference>
<evidence type="ECO:0000256" key="5">
    <source>
        <dbReference type="ARBA" id="ARBA00023015"/>
    </source>
</evidence>
<evidence type="ECO:0000256" key="8">
    <source>
        <dbReference type="PROSITE-ProRule" id="PRU00169"/>
    </source>
</evidence>
<organism evidence="12 13">
    <name type="scientific">Paenibacillus sepulcri</name>
    <dbReference type="NCBI Taxonomy" id="359917"/>
    <lineage>
        <taxon>Bacteria</taxon>
        <taxon>Bacillati</taxon>
        <taxon>Bacillota</taxon>
        <taxon>Bacilli</taxon>
        <taxon>Bacillales</taxon>
        <taxon>Paenibacillaceae</taxon>
        <taxon>Paenibacillus</taxon>
    </lineage>
</organism>
<keyword evidence="2" id="KW-0963">Cytoplasm</keyword>
<gene>
    <name evidence="12" type="ORF">K0U00_05830</name>
</gene>
<protein>
    <submittedName>
        <fullName evidence="12">Response regulator</fullName>
    </submittedName>
</protein>
<keyword evidence="13" id="KW-1185">Reference proteome</keyword>
<proteinExistence type="predicted"/>
<dbReference type="PROSITE" id="PS50110">
    <property type="entry name" value="RESPONSE_REGULATORY"/>
    <property type="match status" value="1"/>
</dbReference>
<dbReference type="Pfam" id="PF00072">
    <property type="entry name" value="Response_reg"/>
    <property type="match status" value="1"/>
</dbReference>
<dbReference type="PROSITE" id="PS00041">
    <property type="entry name" value="HTH_ARAC_FAMILY_1"/>
    <property type="match status" value="1"/>
</dbReference>
<dbReference type="InterPro" id="IPR020449">
    <property type="entry name" value="Tscrpt_reg_AraC-type_HTH"/>
</dbReference>
<dbReference type="InterPro" id="IPR001789">
    <property type="entry name" value="Sig_transdc_resp-reg_receiver"/>
</dbReference>
<keyword evidence="4" id="KW-0902">Two-component regulatory system</keyword>
<dbReference type="SMART" id="SM00448">
    <property type="entry name" value="REC"/>
    <property type="match status" value="1"/>
</dbReference>
<comment type="subcellular location">
    <subcellularLocation>
        <location evidence="1">Cytoplasm</location>
    </subcellularLocation>
</comment>
<dbReference type="InterPro" id="IPR011006">
    <property type="entry name" value="CheY-like_superfamily"/>
</dbReference>
<dbReference type="SUPFAM" id="SSF52172">
    <property type="entry name" value="CheY-like"/>
    <property type="match status" value="1"/>
</dbReference>
<evidence type="ECO:0000259" key="10">
    <source>
        <dbReference type="PROSITE" id="PS01124"/>
    </source>
</evidence>
<evidence type="ECO:0000256" key="1">
    <source>
        <dbReference type="ARBA" id="ARBA00004496"/>
    </source>
</evidence>
<keyword evidence="9" id="KW-0175">Coiled coil</keyword>
<evidence type="ECO:0000313" key="12">
    <source>
        <dbReference type="EMBL" id="MBW7453557.1"/>
    </source>
</evidence>